<dbReference type="Proteomes" id="UP000509414">
    <property type="component" value="Chromosome"/>
</dbReference>
<sequence length="288" mass="32181">MLKILLIFAVFCSGVFSQNISKNESLKLKNTAKNDEILKIGNGEAYILVRKNENAQDLSINQKPAKWANHPSLKDHKLAIISAPYKAKRDIFIKNGDEIINLKLQKLPYKKEILKVAPQKINPPKSAYARIKKEISEIQKIHASFTPNLLINGPFILPLHSKITSAYGTVRVYNNELKSFHSGADFKTPTPQQISASNAGIVKIAKDLYYCGKSVIIDHGAGIYTQYCHLSKIFVKNGERVKKAQIIALSGASGRVSGPHLHFSVFANQARIDPIKFIRNFNKSVFNK</sequence>
<dbReference type="PANTHER" id="PTHR21666">
    <property type="entry name" value="PEPTIDASE-RELATED"/>
    <property type="match status" value="1"/>
</dbReference>
<dbReference type="RefSeq" id="WP_179975781.1">
    <property type="nucleotide sequence ID" value="NZ_CP049075.1"/>
</dbReference>
<accession>A0A7H9CIY9</accession>
<organism evidence="2 3">
    <name type="scientific">Candidatus Campylobacter infans</name>
    <dbReference type="NCBI Taxonomy" id="2561898"/>
    <lineage>
        <taxon>Bacteria</taxon>
        <taxon>Pseudomonadati</taxon>
        <taxon>Campylobacterota</taxon>
        <taxon>Epsilonproteobacteria</taxon>
        <taxon>Campylobacterales</taxon>
        <taxon>Campylobacteraceae</taxon>
        <taxon>Campylobacter</taxon>
    </lineage>
</organism>
<dbReference type="PANTHER" id="PTHR21666:SF285">
    <property type="entry name" value="M23 FAMILY METALLOPEPTIDASE"/>
    <property type="match status" value="1"/>
</dbReference>
<dbReference type="Pfam" id="PF01551">
    <property type="entry name" value="Peptidase_M23"/>
    <property type="match status" value="1"/>
</dbReference>
<keyword evidence="3" id="KW-1185">Reference proteome</keyword>
<proteinExistence type="predicted"/>
<evidence type="ECO:0000313" key="2">
    <source>
        <dbReference type="EMBL" id="QLI05238.1"/>
    </source>
</evidence>
<dbReference type="EMBL" id="CP049075">
    <property type="protein sequence ID" value="QLI05238.1"/>
    <property type="molecule type" value="Genomic_DNA"/>
</dbReference>
<dbReference type="InterPro" id="IPR050570">
    <property type="entry name" value="Cell_wall_metabolism_enzyme"/>
</dbReference>
<feature type="domain" description="M23ase beta-sheet core" evidence="1">
    <location>
        <begin position="180"/>
        <end position="274"/>
    </location>
</feature>
<dbReference type="GO" id="GO:0004222">
    <property type="term" value="F:metalloendopeptidase activity"/>
    <property type="evidence" value="ECO:0007669"/>
    <property type="project" value="TreeGrafter"/>
</dbReference>
<dbReference type="SUPFAM" id="SSF51261">
    <property type="entry name" value="Duplicated hybrid motif"/>
    <property type="match status" value="1"/>
</dbReference>
<dbReference type="Gene3D" id="2.70.70.10">
    <property type="entry name" value="Glucose Permease (Domain IIA)"/>
    <property type="match status" value="1"/>
</dbReference>
<protein>
    <submittedName>
        <fullName evidence="2">Zinc metallopeptidase, M23 family</fullName>
    </submittedName>
</protein>
<dbReference type="CDD" id="cd12797">
    <property type="entry name" value="M23_peptidase"/>
    <property type="match status" value="1"/>
</dbReference>
<dbReference type="InterPro" id="IPR011055">
    <property type="entry name" value="Dup_hybrid_motif"/>
</dbReference>
<dbReference type="KEGG" id="cinf:CINF_0717"/>
<reference evidence="2 3" key="1">
    <citation type="submission" date="2020-02" db="EMBL/GenBank/DDBJ databases">
        <title>Complete genome sequence of the novel Campylobacter species Candidatus Campylobacter infans.</title>
        <authorList>
            <person name="Duim B."/>
            <person name="Zomer A."/>
            <person name="van der Graaf L."/>
            <person name="Wagenaar J."/>
        </authorList>
    </citation>
    <scope>NUCLEOTIDE SEQUENCE [LARGE SCALE GENOMIC DNA]</scope>
    <source>
        <strain evidence="2 3">19S00001</strain>
    </source>
</reference>
<gene>
    <name evidence="2" type="ORF">CINF_0717</name>
</gene>
<dbReference type="InterPro" id="IPR016047">
    <property type="entry name" value="M23ase_b-sheet_dom"/>
</dbReference>
<name>A0A7H9CIY9_9BACT</name>
<evidence type="ECO:0000259" key="1">
    <source>
        <dbReference type="Pfam" id="PF01551"/>
    </source>
</evidence>
<evidence type="ECO:0000313" key="3">
    <source>
        <dbReference type="Proteomes" id="UP000509414"/>
    </source>
</evidence>
<dbReference type="AlphaFoldDB" id="A0A7H9CIY9"/>